<dbReference type="GO" id="GO:0006487">
    <property type="term" value="P:protein N-linked glycosylation"/>
    <property type="evidence" value="ECO:0007669"/>
    <property type="project" value="TreeGrafter"/>
</dbReference>
<gene>
    <name evidence="6" type="primary">glmS_1</name>
    <name evidence="6" type="ORF">NCTC12993_03748</name>
</gene>
<dbReference type="Pfam" id="PF01380">
    <property type="entry name" value="SIS"/>
    <property type="match status" value="1"/>
</dbReference>
<dbReference type="InterPro" id="IPR001347">
    <property type="entry name" value="SIS_dom"/>
</dbReference>
<dbReference type="EC" id="2.6.1.16" evidence="2"/>
<sequence length="95" mass="10645">MPVIVVAPNNELLEKLKSNIEEVRARGGELYVFADRDAAFTNSDNMHIIEMPHVEEVIAPIFYTVPLQLLSYHVALIKGTDVDQPRNLAKSVTVE</sequence>
<dbReference type="GO" id="GO:0006002">
    <property type="term" value="P:fructose 6-phosphate metabolic process"/>
    <property type="evidence" value="ECO:0007669"/>
    <property type="project" value="TreeGrafter"/>
</dbReference>
<reference evidence="6 7" key="1">
    <citation type="submission" date="2019-03" db="EMBL/GenBank/DDBJ databases">
        <authorList>
            <consortium name="Pathogen Informatics"/>
        </authorList>
    </citation>
    <scope>NUCLEOTIDE SEQUENCE [LARGE SCALE GENOMIC DNA]</scope>
    <source>
        <strain evidence="6 7">NCTC12993</strain>
    </source>
</reference>
<dbReference type="Proteomes" id="UP000401081">
    <property type="component" value="Unassembled WGS sequence"/>
</dbReference>
<feature type="domain" description="SIS" evidence="5">
    <location>
        <begin position="1"/>
        <end position="85"/>
    </location>
</feature>
<evidence type="ECO:0000256" key="4">
    <source>
        <dbReference type="ARBA" id="ARBA00022962"/>
    </source>
</evidence>
<evidence type="ECO:0000256" key="2">
    <source>
        <dbReference type="ARBA" id="ARBA00012916"/>
    </source>
</evidence>
<evidence type="ECO:0000256" key="3">
    <source>
        <dbReference type="ARBA" id="ARBA00016090"/>
    </source>
</evidence>
<evidence type="ECO:0000313" key="6">
    <source>
        <dbReference type="EMBL" id="VFS67586.1"/>
    </source>
</evidence>
<evidence type="ECO:0000256" key="1">
    <source>
        <dbReference type="ARBA" id="ARBA00001031"/>
    </source>
</evidence>
<keyword evidence="4" id="KW-0315">Glutamine amidotransferase</keyword>
<organism evidence="6 7">
    <name type="scientific">Kluyvera cryocrescens</name>
    <name type="common">Kluyvera citrophila</name>
    <dbReference type="NCBI Taxonomy" id="580"/>
    <lineage>
        <taxon>Bacteria</taxon>
        <taxon>Pseudomonadati</taxon>
        <taxon>Pseudomonadota</taxon>
        <taxon>Gammaproteobacteria</taxon>
        <taxon>Enterobacterales</taxon>
        <taxon>Enterobacteriaceae</taxon>
        <taxon>Kluyvera</taxon>
    </lineage>
</organism>
<dbReference type="PANTHER" id="PTHR10937">
    <property type="entry name" value="GLUCOSAMINE--FRUCTOSE-6-PHOSPHATE AMINOTRANSFERASE, ISOMERIZING"/>
    <property type="match status" value="1"/>
</dbReference>
<dbReference type="InterPro" id="IPR035490">
    <property type="entry name" value="GlmS/FrlB_SIS"/>
</dbReference>
<dbReference type="EMBL" id="CAADJD010000020">
    <property type="protein sequence ID" value="VFS67586.1"/>
    <property type="molecule type" value="Genomic_DNA"/>
</dbReference>
<evidence type="ECO:0000259" key="5">
    <source>
        <dbReference type="PROSITE" id="PS51464"/>
    </source>
</evidence>
<proteinExistence type="predicted"/>
<evidence type="ECO:0000313" key="7">
    <source>
        <dbReference type="Proteomes" id="UP000401081"/>
    </source>
</evidence>
<dbReference type="SUPFAM" id="SSF53697">
    <property type="entry name" value="SIS domain"/>
    <property type="match status" value="1"/>
</dbReference>
<dbReference type="CDD" id="cd05009">
    <property type="entry name" value="SIS_GlmS_GlmD_2"/>
    <property type="match status" value="1"/>
</dbReference>
<comment type="catalytic activity">
    <reaction evidence="1">
        <text>D-fructose 6-phosphate + L-glutamine = D-glucosamine 6-phosphate + L-glutamate</text>
        <dbReference type="Rhea" id="RHEA:13237"/>
        <dbReference type="ChEBI" id="CHEBI:29985"/>
        <dbReference type="ChEBI" id="CHEBI:58359"/>
        <dbReference type="ChEBI" id="CHEBI:58725"/>
        <dbReference type="ChEBI" id="CHEBI:61527"/>
        <dbReference type="EC" id="2.6.1.16"/>
    </reaction>
</comment>
<dbReference type="AlphaFoldDB" id="A0A485B4I2"/>
<protein>
    <recommendedName>
        <fullName evidence="3">Glutamine--fructose-6-phosphate aminotransferase [isomerizing]</fullName>
        <ecNumber evidence="2">2.6.1.16</ecNumber>
    </recommendedName>
</protein>
<keyword evidence="7" id="KW-1185">Reference proteome</keyword>
<dbReference type="GO" id="GO:0004360">
    <property type="term" value="F:glutamine-fructose-6-phosphate transaminase (isomerizing) activity"/>
    <property type="evidence" value="ECO:0007669"/>
    <property type="project" value="UniProtKB-EC"/>
</dbReference>
<dbReference type="Gene3D" id="3.40.50.10490">
    <property type="entry name" value="Glucose-6-phosphate isomerase like protein, domain 1"/>
    <property type="match status" value="2"/>
</dbReference>
<dbReference type="InterPro" id="IPR046348">
    <property type="entry name" value="SIS_dom_sf"/>
</dbReference>
<dbReference type="GO" id="GO:0005829">
    <property type="term" value="C:cytosol"/>
    <property type="evidence" value="ECO:0007669"/>
    <property type="project" value="TreeGrafter"/>
</dbReference>
<dbReference type="GO" id="GO:0006047">
    <property type="term" value="P:UDP-N-acetylglucosamine metabolic process"/>
    <property type="evidence" value="ECO:0007669"/>
    <property type="project" value="TreeGrafter"/>
</dbReference>
<keyword evidence="6" id="KW-0032">Aminotransferase</keyword>
<name>A0A485B4I2_KLUCR</name>
<accession>A0A485B4I2</accession>
<dbReference type="PANTHER" id="PTHR10937:SF0">
    <property type="entry name" value="GLUTAMINE--FRUCTOSE-6-PHOSPHATE TRANSAMINASE (ISOMERIZING)"/>
    <property type="match status" value="1"/>
</dbReference>
<dbReference type="PROSITE" id="PS51464">
    <property type="entry name" value="SIS"/>
    <property type="match status" value="1"/>
</dbReference>
<dbReference type="GO" id="GO:0097367">
    <property type="term" value="F:carbohydrate derivative binding"/>
    <property type="evidence" value="ECO:0007669"/>
    <property type="project" value="InterPro"/>
</dbReference>
<keyword evidence="6" id="KW-0808">Transferase</keyword>